<dbReference type="STRING" id="1079859.SAMN04515674_103396"/>
<evidence type="ECO:0008006" key="3">
    <source>
        <dbReference type="Google" id="ProtNLM"/>
    </source>
</evidence>
<gene>
    <name evidence="1" type="ORF">SAMN04515674_103396</name>
</gene>
<dbReference type="Proteomes" id="UP000199306">
    <property type="component" value="Unassembled WGS sequence"/>
</dbReference>
<keyword evidence="2" id="KW-1185">Reference proteome</keyword>
<evidence type="ECO:0000313" key="2">
    <source>
        <dbReference type="Proteomes" id="UP000199306"/>
    </source>
</evidence>
<dbReference type="PROSITE" id="PS51257">
    <property type="entry name" value="PROKAR_LIPOPROTEIN"/>
    <property type="match status" value="1"/>
</dbReference>
<evidence type="ECO:0000313" key="1">
    <source>
        <dbReference type="EMBL" id="SFP50484.1"/>
    </source>
</evidence>
<dbReference type="AlphaFoldDB" id="A0A1I5QW07"/>
<dbReference type="RefSeq" id="WP_092014751.1">
    <property type="nucleotide sequence ID" value="NZ_FOXH01000003.1"/>
</dbReference>
<dbReference type="EMBL" id="FOXH01000003">
    <property type="protein sequence ID" value="SFP50484.1"/>
    <property type="molecule type" value="Genomic_DNA"/>
</dbReference>
<reference evidence="1 2" key="1">
    <citation type="submission" date="2016-10" db="EMBL/GenBank/DDBJ databases">
        <authorList>
            <person name="de Groot N.N."/>
        </authorList>
    </citation>
    <scope>NUCLEOTIDE SEQUENCE [LARGE SCALE GENOMIC DNA]</scope>
    <source>
        <strain evidence="2">E92,LMG 26720,CCM 7988</strain>
    </source>
</reference>
<sequence length="160" mass="18266">MKTTCHIAYSLLKSKVSLILFTSFLLSCNRTKDFTVLDALINNGAKIDPNFSGFIVLIPNLGCSKCVSYGINFSKKNINNKNIYFFVTSDFDFKKTRANFSDKEVSSSNLIFDRKMDTKKMELRSLYLIIFKLKDGNVLSKEILDPENVLSTLEKIQHQI</sequence>
<dbReference type="OrthoDB" id="826030at2"/>
<protein>
    <recommendedName>
        <fullName evidence="3">AhpC/TSA family protein</fullName>
    </recommendedName>
</protein>
<proteinExistence type="predicted"/>
<organism evidence="1 2">
    <name type="scientific">Pseudarcicella hirudinis</name>
    <dbReference type="NCBI Taxonomy" id="1079859"/>
    <lineage>
        <taxon>Bacteria</taxon>
        <taxon>Pseudomonadati</taxon>
        <taxon>Bacteroidota</taxon>
        <taxon>Cytophagia</taxon>
        <taxon>Cytophagales</taxon>
        <taxon>Flectobacillaceae</taxon>
        <taxon>Pseudarcicella</taxon>
    </lineage>
</organism>
<name>A0A1I5QW07_9BACT</name>
<accession>A0A1I5QW07</accession>